<evidence type="ECO:0000256" key="2">
    <source>
        <dbReference type="SAM" id="SignalP"/>
    </source>
</evidence>
<dbReference type="Proteomes" id="UP000326364">
    <property type="component" value="Unassembled WGS sequence"/>
</dbReference>
<name>A0A5J5I3F2_9SPHN</name>
<gene>
    <name evidence="4" type="ORF">F4U95_08760</name>
    <name evidence="3" type="ORF">F4U96_08810</name>
</gene>
<dbReference type="Proteomes" id="UP000325933">
    <property type="component" value="Unassembled WGS sequence"/>
</dbReference>
<sequence>MMIMANKSSFRIAATGAALFACVAVMTPAHAQAVLEGSGEHSTLDCAGGKASVTGTDNQVTVEGACTHLTVEGSGNVVIAQMAAQSTIKVEGISNKVSWRTPGKTAPKVSSAGVGNSVTRAR</sequence>
<evidence type="ECO:0000313" key="3">
    <source>
        <dbReference type="EMBL" id="KAA9018206.1"/>
    </source>
</evidence>
<feature type="chain" id="PRO_5023886235" evidence="2">
    <location>
        <begin position="32"/>
        <end position="122"/>
    </location>
</feature>
<dbReference type="AlphaFoldDB" id="A0A5J5I3F2"/>
<dbReference type="PROSITE" id="PS51257">
    <property type="entry name" value="PROKAR_LIPOPROTEIN"/>
    <property type="match status" value="1"/>
</dbReference>
<feature type="compositionally biased region" description="Polar residues" evidence="1">
    <location>
        <begin position="113"/>
        <end position="122"/>
    </location>
</feature>
<evidence type="ECO:0000256" key="1">
    <source>
        <dbReference type="SAM" id="MobiDB-lite"/>
    </source>
</evidence>
<dbReference type="Pfam" id="PF11259">
    <property type="entry name" value="DUF3060"/>
    <property type="match status" value="1"/>
</dbReference>
<accession>A0A5J5I3F2</accession>
<keyword evidence="6" id="KW-1185">Reference proteome</keyword>
<evidence type="ECO:0000313" key="6">
    <source>
        <dbReference type="Proteomes" id="UP000326364"/>
    </source>
</evidence>
<dbReference type="InterPro" id="IPR021417">
    <property type="entry name" value="DUF3060"/>
</dbReference>
<comment type="caution">
    <text evidence="4">The sequence shown here is derived from an EMBL/GenBank/DDBJ whole genome shotgun (WGS) entry which is preliminary data.</text>
</comment>
<dbReference type="EMBL" id="VYQB01000005">
    <property type="protein sequence ID" value="KAA9018206.1"/>
    <property type="molecule type" value="Genomic_DNA"/>
</dbReference>
<feature type="region of interest" description="Disordered" evidence="1">
    <location>
        <begin position="99"/>
        <end position="122"/>
    </location>
</feature>
<dbReference type="EMBL" id="VYQA01000005">
    <property type="protein sequence ID" value="KAA9030842.1"/>
    <property type="molecule type" value="Genomic_DNA"/>
</dbReference>
<feature type="signal peptide" evidence="2">
    <location>
        <begin position="1"/>
        <end position="31"/>
    </location>
</feature>
<evidence type="ECO:0000313" key="5">
    <source>
        <dbReference type="Proteomes" id="UP000325933"/>
    </source>
</evidence>
<organism evidence="4 5">
    <name type="scientific">Sphingobium limneticum</name>
    <dbReference type="NCBI Taxonomy" id="1007511"/>
    <lineage>
        <taxon>Bacteria</taxon>
        <taxon>Pseudomonadati</taxon>
        <taxon>Pseudomonadota</taxon>
        <taxon>Alphaproteobacteria</taxon>
        <taxon>Sphingomonadales</taxon>
        <taxon>Sphingomonadaceae</taxon>
        <taxon>Sphingobium</taxon>
    </lineage>
</organism>
<keyword evidence="2" id="KW-0732">Signal</keyword>
<reference evidence="5 6" key="1">
    <citation type="submission" date="2019-09" db="EMBL/GenBank/DDBJ databases">
        <authorList>
            <person name="Feng G."/>
        </authorList>
    </citation>
    <scope>NUCLEOTIDE SEQUENCE [LARGE SCALE GENOMIC DNA]</scope>
    <source>
        <strain evidence="4 5">KACC 19283</strain>
        <strain evidence="3 6">KACC 19284</strain>
    </source>
</reference>
<protein>
    <submittedName>
        <fullName evidence="4">DUF3060 domain-containing protein</fullName>
    </submittedName>
</protein>
<proteinExistence type="predicted"/>
<evidence type="ECO:0000313" key="4">
    <source>
        <dbReference type="EMBL" id="KAA9030842.1"/>
    </source>
</evidence>